<accession>A0AAV7LQZ7</accession>
<keyword evidence="3" id="KW-1185">Reference proteome</keyword>
<reference evidence="2" key="1">
    <citation type="journal article" date="2022" name="bioRxiv">
        <title>Sequencing and chromosome-scale assembly of the giantPleurodeles waltlgenome.</title>
        <authorList>
            <person name="Brown T."/>
            <person name="Elewa A."/>
            <person name="Iarovenko S."/>
            <person name="Subramanian E."/>
            <person name="Araus A.J."/>
            <person name="Petzold A."/>
            <person name="Susuki M."/>
            <person name="Suzuki K.-i.T."/>
            <person name="Hayashi T."/>
            <person name="Toyoda A."/>
            <person name="Oliveira C."/>
            <person name="Osipova E."/>
            <person name="Leigh N.D."/>
            <person name="Simon A."/>
            <person name="Yun M.H."/>
        </authorList>
    </citation>
    <scope>NUCLEOTIDE SEQUENCE</scope>
    <source>
        <strain evidence="2">20211129_DDA</strain>
        <tissue evidence="2">Liver</tissue>
    </source>
</reference>
<sequence>MLDQQIMSNIRETPQLMYRSKLKNLAVRTYVKWQELLVQNRPHELYPQELHPYCRATVWPASELPGAGTMVVMSDNEEVARRRRMIINAEAIASCRGRAVGDAALSRGRVPESEVLASVPGSAAGDADSNTEAKTAAVKGTKEGSE</sequence>
<gene>
    <name evidence="2" type="ORF">NDU88_005007</name>
</gene>
<dbReference type="AlphaFoldDB" id="A0AAV7LQZ7"/>
<organism evidence="2 3">
    <name type="scientific">Pleurodeles waltl</name>
    <name type="common">Iberian ribbed newt</name>
    <dbReference type="NCBI Taxonomy" id="8319"/>
    <lineage>
        <taxon>Eukaryota</taxon>
        <taxon>Metazoa</taxon>
        <taxon>Chordata</taxon>
        <taxon>Craniata</taxon>
        <taxon>Vertebrata</taxon>
        <taxon>Euteleostomi</taxon>
        <taxon>Amphibia</taxon>
        <taxon>Batrachia</taxon>
        <taxon>Caudata</taxon>
        <taxon>Salamandroidea</taxon>
        <taxon>Salamandridae</taxon>
        <taxon>Pleurodelinae</taxon>
        <taxon>Pleurodeles</taxon>
    </lineage>
</organism>
<evidence type="ECO:0000256" key="1">
    <source>
        <dbReference type="SAM" id="MobiDB-lite"/>
    </source>
</evidence>
<dbReference type="PANTHER" id="PTHR16046:SF11">
    <property type="entry name" value="PROTEIN FAM178B"/>
    <property type="match status" value="1"/>
</dbReference>
<dbReference type="Proteomes" id="UP001066276">
    <property type="component" value="Chromosome 11"/>
</dbReference>
<evidence type="ECO:0000313" key="3">
    <source>
        <dbReference type="Proteomes" id="UP001066276"/>
    </source>
</evidence>
<evidence type="ECO:0000313" key="2">
    <source>
        <dbReference type="EMBL" id="KAJ1091893.1"/>
    </source>
</evidence>
<feature type="region of interest" description="Disordered" evidence="1">
    <location>
        <begin position="111"/>
        <end position="146"/>
    </location>
</feature>
<dbReference type="EMBL" id="JANPWB010000015">
    <property type="protein sequence ID" value="KAJ1091893.1"/>
    <property type="molecule type" value="Genomic_DNA"/>
</dbReference>
<dbReference type="PANTHER" id="PTHR16046">
    <property type="entry name" value="SMC5-SMC6 COMPLEX LOCALIZATION FACTOR 2"/>
    <property type="match status" value="1"/>
</dbReference>
<comment type="caution">
    <text evidence="2">The sequence shown here is derived from an EMBL/GenBank/DDBJ whole genome shotgun (WGS) entry which is preliminary data.</text>
</comment>
<protein>
    <submittedName>
        <fullName evidence="2">Uncharacterized protein</fullName>
    </submittedName>
</protein>
<proteinExistence type="predicted"/>
<name>A0AAV7LQZ7_PLEWA</name>
<dbReference type="InterPro" id="IPR026161">
    <property type="entry name" value="FAM178"/>
</dbReference>